<organism evidence="9 10">
    <name type="scientific">Mortierella isabellina</name>
    <name type="common">Filamentous fungus</name>
    <name type="synonym">Umbelopsis isabellina</name>
    <dbReference type="NCBI Taxonomy" id="91625"/>
    <lineage>
        <taxon>Eukaryota</taxon>
        <taxon>Fungi</taxon>
        <taxon>Fungi incertae sedis</taxon>
        <taxon>Mucoromycota</taxon>
        <taxon>Mucoromycotina</taxon>
        <taxon>Umbelopsidomycetes</taxon>
        <taxon>Umbelopsidales</taxon>
        <taxon>Umbelopsidaceae</taxon>
        <taxon>Umbelopsis</taxon>
    </lineage>
</organism>
<evidence type="ECO:0000256" key="6">
    <source>
        <dbReference type="RuleBase" id="RU367087"/>
    </source>
</evidence>
<dbReference type="AlphaFoldDB" id="A0A8H7PIC1"/>
<dbReference type="PANTHER" id="PTHR12315">
    <property type="entry name" value="BICOID-INTERACTING PROTEIN RELATED"/>
    <property type="match status" value="1"/>
</dbReference>
<comment type="similarity">
    <text evidence="1 6">Belongs to the methyltransferase superfamily.</text>
</comment>
<dbReference type="SUPFAM" id="SSF53335">
    <property type="entry name" value="S-adenosyl-L-methionine-dependent methyltransferases"/>
    <property type="match status" value="1"/>
</dbReference>
<sequence length="332" mass="38017">MKAQTNESASSERGETSNPYLAYPGKSRNYDNKPPHQRIQLSTKRTSDAILGNRTGPKLMKGTRSKARNEAPSRGKLPVGLYGNYVHYYTSRRMHGEKEDPRMSLMDSSLFTDKRVLDIGCNSGNLTILLALNHKPTHIDGVDIDERLIKTAVNNLKSTYSLRDPGSDTVDTDIGLTSHYYPQSMTFMFGFLPLMPREKAPPGFPYNIHFKSEDWLNVETEKQKYDTILALSISKWIHLHHGDDGIKKFFHKVYESLNDGGIFVLESQGFETYARRRKDSEHIKTVYDSIQFMPEQFPAFLQNDVGFKSYEIAGESENEHKGFERPIYLFKK</sequence>
<dbReference type="OrthoDB" id="540004at2759"/>
<evidence type="ECO:0000256" key="1">
    <source>
        <dbReference type="ARBA" id="ARBA00008361"/>
    </source>
</evidence>
<evidence type="ECO:0000313" key="10">
    <source>
        <dbReference type="Proteomes" id="UP000654370"/>
    </source>
</evidence>
<dbReference type="PROSITE" id="PS51515">
    <property type="entry name" value="BIN3_SAM"/>
    <property type="match status" value="1"/>
</dbReference>
<keyword evidence="3 6" id="KW-0808">Transferase</keyword>
<dbReference type="GO" id="GO:0008173">
    <property type="term" value="F:RNA methyltransferase activity"/>
    <property type="evidence" value="ECO:0007669"/>
    <property type="project" value="UniProtKB-UniRule"/>
</dbReference>
<keyword evidence="10" id="KW-1185">Reference proteome</keyword>
<dbReference type="PANTHER" id="PTHR12315:SF0">
    <property type="entry name" value="7SK SNRNA METHYLPHOSPHATE CAPPING ENZYME"/>
    <property type="match status" value="1"/>
</dbReference>
<dbReference type="GO" id="GO:0017069">
    <property type="term" value="F:snRNA binding"/>
    <property type="evidence" value="ECO:0007669"/>
    <property type="project" value="TreeGrafter"/>
</dbReference>
<evidence type="ECO:0000256" key="2">
    <source>
        <dbReference type="ARBA" id="ARBA00022603"/>
    </source>
</evidence>
<accession>A0A8H7PIC1</accession>
<dbReference type="EC" id="2.1.1.-" evidence="6"/>
<name>A0A8H7PIC1_MORIS</name>
<dbReference type="GO" id="GO:0040031">
    <property type="term" value="P:snRNA modification"/>
    <property type="evidence" value="ECO:0007669"/>
    <property type="project" value="TreeGrafter"/>
</dbReference>
<dbReference type="Gene3D" id="3.40.50.150">
    <property type="entry name" value="Vaccinia Virus protein VP39"/>
    <property type="match status" value="1"/>
</dbReference>
<comment type="caution">
    <text evidence="9">The sequence shown here is derived from an EMBL/GenBank/DDBJ whole genome shotgun (WGS) entry which is preliminary data.</text>
</comment>
<dbReference type="InterPro" id="IPR039772">
    <property type="entry name" value="Bin3-like"/>
</dbReference>
<dbReference type="InterPro" id="IPR029063">
    <property type="entry name" value="SAM-dependent_MTases_sf"/>
</dbReference>
<keyword evidence="4 5" id="KW-0949">S-adenosyl-L-methionine</keyword>
<gene>
    <name evidence="9" type="ORF">INT43_004129</name>
</gene>
<dbReference type="CDD" id="cd02440">
    <property type="entry name" value="AdoMet_MTases"/>
    <property type="match status" value="1"/>
</dbReference>
<dbReference type="Proteomes" id="UP000654370">
    <property type="component" value="Unassembled WGS sequence"/>
</dbReference>
<dbReference type="InterPro" id="IPR024160">
    <property type="entry name" value="BIN3_SAM-bd_dom"/>
</dbReference>
<dbReference type="GO" id="GO:0032259">
    <property type="term" value="P:methylation"/>
    <property type="evidence" value="ECO:0007669"/>
    <property type="project" value="UniProtKB-KW"/>
</dbReference>
<dbReference type="Pfam" id="PF06859">
    <property type="entry name" value="Bin3"/>
    <property type="match status" value="1"/>
</dbReference>
<reference evidence="9" key="1">
    <citation type="submission" date="2020-12" db="EMBL/GenBank/DDBJ databases">
        <title>Metabolic potential, ecology and presence of endohyphal bacteria is reflected in genomic diversity of Mucoromycotina.</title>
        <authorList>
            <person name="Muszewska A."/>
            <person name="Okrasinska A."/>
            <person name="Steczkiewicz K."/>
            <person name="Drgas O."/>
            <person name="Orlowska M."/>
            <person name="Perlinska-Lenart U."/>
            <person name="Aleksandrzak-Piekarczyk T."/>
            <person name="Szatraj K."/>
            <person name="Zielenkiewicz U."/>
            <person name="Pilsyk S."/>
            <person name="Malc E."/>
            <person name="Mieczkowski P."/>
            <person name="Kruszewska J.S."/>
            <person name="Biernat P."/>
            <person name="Pawlowska J."/>
        </authorList>
    </citation>
    <scope>NUCLEOTIDE SEQUENCE</scope>
    <source>
        <strain evidence="9">WA0000067209</strain>
    </source>
</reference>
<feature type="domain" description="Bin3-type SAM" evidence="8">
    <location>
        <begin position="100"/>
        <end position="332"/>
    </location>
</feature>
<evidence type="ECO:0000256" key="7">
    <source>
        <dbReference type="SAM" id="MobiDB-lite"/>
    </source>
</evidence>
<evidence type="ECO:0000256" key="3">
    <source>
        <dbReference type="ARBA" id="ARBA00022679"/>
    </source>
</evidence>
<evidence type="ECO:0000259" key="8">
    <source>
        <dbReference type="PROSITE" id="PS51515"/>
    </source>
</evidence>
<dbReference type="GO" id="GO:0008171">
    <property type="term" value="F:O-methyltransferase activity"/>
    <property type="evidence" value="ECO:0007669"/>
    <property type="project" value="UniProtKB-UniRule"/>
</dbReference>
<protein>
    <recommendedName>
        <fullName evidence="6">RNA methyltransferase</fullName>
        <ecNumber evidence="6">2.1.1.-</ecNumber>
    </recommendedName>
</protein>
<keyword evidence="2 6" id="KW-0489">Methyltransferase</keyword>
<evidence type="ECO:0000256" key="5">
    <source>
        <dbReference type="PROSITE-ProRule" id="PRU00848"/>
    </source>
</evidence>
<feature type="region of interest" description="Disordered" evidence="7">
    <location>
        <begin position="1"/>
        <end position="75"/>
    </location>
</feature>
<dbReference type="EMBL" id="JAEPQZ010000013">
    <property type="protein sequence ID" value="KAG2174109.1"/>
    <property type="molecule type" value="Genomic_DNA"/>
</dbReference>
<proteinExistence type="inferred from homology"/>
<evidence type="ECO:0000313" key="9">
    <source>
        <dbReference type="EMBL" id="KAG2174109.1"/>
    </source>
</evidence>
<dbReference type="InterPro" id="IPR010675">
    <property type="entry name" value="Bin3_C"/>
</dbReference>
<evidence type="ECO:0000256" key="4">
    <source>
        <dbReference type="ARBA" id="ARBA00022691"/>
    </source>
</evidence>